<feature type="region of interest" description="Disordered" evidence="1">
    <location>
        <begin position="297"/>
        <end position="391"/>
    </location>
</feature>
<dbReference type="EMBL" id="JAAIUW010000011">
    <property type="protein sequence ID" value="KAF7809108.1"/>
    <property type="molecule type" value="Genomic_DNA"/>
</dbReference>
<dbReference type="AlphaFoldDB" id="A0A834SRB0"/>
<dbReference type="PANTHER" id="PTHR33144">
    <property type="entry name" value="OS10G0409366 PROTEIN-RELATED"/>
    <property type="match status" value="1"/>
</dbReference>
<comment type="caution">
    <text evidence="2">The sequence shown here is derived from an EMBL/GenBank/DDBJ whole genome shotgun (WGS) entry which is preliminary data.</text>
</comment>
<evidence type="ECO:0000313" key="4">
    <source>
        <dbReference type="Proteomes" id="UP000634136"/>
    </source>
</evidence>
<keyword evidence="4" id="KW-1185">Reference proteome</keyword>
<dbReference type="Proteomes" id="UP000634136">
    <property type="component" value="Unassembled WGS sequence"/>
</dbReference>
<sequence length="391" mass="44246">MPTVIEDRSCRDEQIENMIHDAFGEFREITRTQLRNRTRSSSEIDKKVHREFVGWFSQRKMKRLSKKAKSCVDGQPIGRTHLPPQSTSVGASIPNLGTINQLGDSSSLHSPQHDPPTLPTTEDDTSTLPTNHNASTNDQESPKYRKYWVVDVVDEQGLTKETHLRVHDAWGLPPGQRVVVPWNNIGQPIGEGGGLLAIFLGTVAMDFTLFPISYAMWTTMPNVYKNEVYKNTVQAKFVVDDGQHKRFILQSIGKKWRARRGKLYKMYDTSKTREENIANPPLGLTREQWASFIDYRNDPKNQEKSKKNKENRKKQNIPHTGGSKSIARKRAEMEIEKGAPVSRGDVWTATHKRRDGSFVNDEARLISVPDEGSGQLSPEVASRSTPSLNND</sequence>
<dbReference type="InterPro" id="IPR004252">
    <property type="entry name" value="Probable_transposase_24"/>
</dbReference>
<dbReference type="OrthoDB" id="1065805at2759"/>
<dbReference type="EMBL" id="JAAIUW010000009">
    <property type="protein sequence ID" value="KAF7815011.1"/>
    <property type="molecule type" value="Genomic_DNA"/>
</dbReference>
<evidence type="ECO:0000313" key="3">
    <source>
        <dbReference type="EMBL" id="KAF7815011.1"/>
    </source>
</evidence>
<evidence type="ECO:0000256" key="1">
    <source>
        <dbReference type="SAM" id="MobiDB-lite"/>
    </source>
</evidence>
<name>A0A834SRB0_9FABA</name>
<dbReference type="Pfam" id="PF03004">
    <property type="entry name" value="Transposase_24"/>
    <property type="match status" value="1"/>
</dbReference>
<feature type="compositionally biased region" description="Basic residues" evidence="1">
    <location>
        <begin position="306"/>
        <end position="316"/>
    </location>
</feature>
<feature type="compositionally biased region" description="Polar residues" evidence="1">
    <location>
        <begin position="83"/>
        <end position="110"/>
    </location>
</feature>
<feature type="region of interest" description="Disordered" evidence="1">
    <location>
        <begin position="71"/>
        <end position="140"/>
    </location>
</feature>
<protein>
    <submittedName>
        <fullName evidence="2">Uncharacterized protein</fullName>
    </submittedName>
</protein>
<gene>
    <name evidence="3" type="ORF">G2W53_028980</name>
    <name evidence="2" type="ORF">G2W53_035851</name>
</gene>
<dbReference type="PANTHER" id="PTHR33144:SF45">
    <property type="entry name" value="TRANSPOSASE TNP1_EN_SPM-LIKE DOMAIN-CONTAINING PROTEIN"/>
    <property type="match status" value="1"/>
</dbReference>
<proteinExistence type="predicted"/>
<accession>A0A834SRB0</accession>
<evidence type="ECO:0000313" key="2">
    <source>
        <dbReference type="EMBL" id="KAF7809108.1"/>
    </source>
</evidence>
<organism evidence="2 4">
    <name type="scientific">Senna tora</name>
    <dbReference type="NCBI Taxonomy" id="362788"/>
    <lineage>
        <taxon>Eukaryota</taxon>
        <taxon>Viridiplantae</taxon>
        <taxon>Streptophyta</taxon>
        <taxon>Embryophyta</taxon>
        <taxon>Tracheophyta</taxon>
        <taxon>Spermatophyta</taxon>
        <taxon>Magnoliopsida</taxon>
        <taxon>eudicotyledons</taxon>
        <taxon>Gunneridae</taxon>
        <taxon>Pentapetalae</taxon>
        <taxon>rosids</taxon>
        <taxon>fabids</taxon>
        <taxon>Fabales</taxon>
        <taxon>Fabaceae</taxon>
        <taxon>Caesalpinioideae</taxon>
        <taxon>Cassia clade</taxon>
        <taxon>Senna</taxon>
    </lineage>
</organism>
<feature type="compositionally biased region" description="Polar residues" evidence="1">
    <location>
        <begin position="382"/>
        <end position="391"/>
    </location>
</feature>
<reference evidence="2" key="1">
    <citation type="submission" date="2020-09" db="EMBL/GenBank/DDBJ databases">
        <title>Genome-Enabled Discovery of Anthraquinone Biosynthesis in Senna tora.</title>
        <authorList>
            <person name="Kang S.-H."/>
            <person name="Pandey R.P."/>
            <person name="Lee C.-M."/>
            <person name="Sim J.-S."/>
            <person name="Jeong J.-T."/>
            <person name="Choi B.-S."/>
            <person name="Jung M."/>
            <person name="Ginzburg D."/>
            <person name="Zhao K."/>
            <person name="Won S.Y."/>
            <person name="Oh T.-J."/>
            <person name="Yu Y."/>
            <person name="Kim N.-H."/>
            <person name="Lee O.R."/>
            <person name="Lee T.-H."/>
            <person name="Bashyal P."/>
            <person name="Kim T.-S."/>
            <person name="Lee W.-H."/>
            <person name="Kawkins C."/>
            <person name="Kim C.-K."/>
            <person name="Kim J.S."/>
            <person name="Ahn B.O."/>
            <person name="Rhee S.Y."/>
            <person name="Sohng J.K."/>
        </authorList>
    </citation>
    <scope>NUCLEOTIDE SEQUENCE</scope>
    <source>
        <tissue evidence="2">Leaf</tissue>
    </source>
</reference>